<comment type="similarity">
    <text evidence="2 6">Belongs to the plant self-incompatibility (S1) protein family.</text>
</comment>
<dbReference type="PANTHER" id="PTHR31232:SF155">
    <property type="entry name" value="PLANT SELF-INCOMPATIBILITY PROTEIN S1 FAMILY"/>
    <property type="match status" value="1"/>
</dbReference>
<dbReference type="AlphaFoldDB" id="A0AAP0PFM5"/>
<keyword evidence="8" id="KW-1185">Reference proteome</keyword>
<keyword evidence="3 6" id="KW-0713">Self-incompatibility</keyword>
<evidence type="ECO:0000256" key="3">
    <source>
        <dbReference type="ARBA" id="ARBA00022471"/>
    </source>
</evidence>
<proteinExistence type="inferred from homology"/>
<gene>
    <name evidence="7" type="ORF">Syun_011637</name>
</gene>
<accession>A0AAP0PFM5</accession>
<comment type="subcellular location">
    <subcellularLocation>
        <location evidence="1 6">Secreted</location>
    </subcellularLocation>
</comment>
<evidence type="ECO:0000313" key="7">
    <source>
        <dbReference type="EMBL" id="KAK9142237.1"/>
    </source>
</evidence>
<evidence type="ECO:0000256" key="6">
    <source>
        <dbReference type="RuleBase" id="RU367044"/>
    </source>
</evidence>
<dbReference type="Proteomes" id="UP001420932">
    <property type="component" value="Unassembled WGS sequence"/>
</dbReference>
<dbReference type="InterPro" id="IPR010264">
    <property type="entry name" value="Self-incomp_S1"/>
</dbReference>
<evidence type="ECO:0000313" key="8">
    <source>
        <dbReference type="Proteomes" id="UP001420932"/>
    </source>
</evidence>
<dbReference type="Pfam" id="PF05938">
    <property type="entry name" value="Self-incomp_S1"/>
    <property type="match status" value="1"/>
</dbReference>
<evidence type="ECO:0000256" key="4">
    <source>
        <dbReference type="ARBA" id="ARBA00022525"/>
    </source>
</evidence>
<dbReference type="GO" id="GO:0005576">
    <property type="term" value="C:extracellular region"/>
    <property type="evidence" value="ECO:0007669"/>
    <property type="project" value="UniProtKB-SubCell"/>
</dbReference>
<dbReference type="GO" id="GO:0060320">
    <property type="term" value="P:rejection of self pollen"/>
    <property type="evidence" value="ECO:0007669"/>
    <property type="project" value="UniProtKB-KW"/>
</dbReference>
<keyword evidence="4 6" id="KW-0964">Secreted</keyword>
<comment type="caution">
    <text evidence="7">The sequence shown here is derived from an EMBL/GenBank/DDBJ whole genome shotgun (WGS) entry which is preliminary data.</text>
</comment>
<reference evidence="7 8" key="1">
    <citation type="submission" date="2024-01" db="EMBL/GenBank/DDBJ databases">
        <title>Genome assemblies of Stephania.</title>
        <authorList>
            <person name="Yang L."/>
        </authorList>
    </citation>
    <scope>NUCLEOTIDE SEQUENCE [LARGE SCALE GENOMIC DNA]</scope>
    <source>
        <strain evidence="7">YNDBR</strain>
        <tissue evidence="7">Leaf</tissue>
    </source>
</reference>
<feature type="signal peptide" evidence="6">
    <location>
        <begin position="1"/>
        <end position="22"/>
    </location>
</feature>
<keyword evidence="5 6" id="KW-0732">Signal</keyword>
<sequence>MGKRLSLASAVLLLILVVEIQCANEDPDGLINIRRHVHVRNDISPTAKLNLHCKSKDDDLGQHVVTYQQEFTWSFRGNIFARTLFWCNMDWTNGAGHLFQQSFTTYESKVTPCGKDCVWSARTDGVYFLDNFVGRFVLVYSWK</sequence>
<dbReference type="EMBL" id="JBBNAF010000005">
    <property type="protein sequence ID" value="KAK9142237.1"/>
    <property type="molecule type" value="Genomic_DNA"/>
</dbReference>
<evidence type="ECO:0000256" key="1">
    <source>
        <dbReference type="ARBA" id="ARBA00004613"/>
    </source>
</evidence>
<protein>
    <recommendedName>
        <fullName evidence="6">S-protein homolog</fullName>
    </recommendedName>
</protein>
<evidence type="ECO:0000256" key="5">
    <source>
        <dbReference type="ARBA" id="ARBA00022729"/>
    </source>
</evidence>
<evidence type="ECO:0000256" key="2">
    <source>
        <dbReference type="ARBA" id="ARBA00005581"/>
    </source>
</evidence>
<feature type="chain" id="PRO_5042662654" description="S-protein homolog" evidence="6">
    <location>
        <begin position="23"/>
        <end position="143"/>
    </location>
</feature>
<organism evidence="7 8">
    <name type="scientific">Stephania yunnanensis</name>
    <dbReference type="NCBI Taxonomy" id="152371"/>
    <lineage>
        <taxon>Eukaryota</taxon>
        <taxon>Viridiplantae</taxon>
        <taxon>Streptophyta</taxon>
        <taxon>Embryophyta</taxon>
        <taxon>Tracheophyta</taxon>
        <taxon>Spermatophyta</taxon>
        <taxon>Magnoliopsida</taxon>
        <taxon>Ranunculales</taxon>
        <taxon>Menispermaceae</taxon>
        <taxon>Menispermoideae</taxon>
        <taxon>Cissampelideae</taxon>
        <taxon>Stephania</taxon>
    </lineage>
</organism>
<name>A0AAP0PFM5_9MAGN</name>
<dbReference type="PANTHER" id="PTHR31232">
    <property type="match status" value="1"/>
</dbReference>